<dbReference type="FunFam" id="3.30.980.10:FF:000005">
    <property type="entry name" value="Threonyl-tRNA synthetase, mitochondrial"/>
    <property type="match status" value="1"/>
</dbReference>
<keyword evidence="3 13" id="KW-0820">tRNA-binding</keyword>
<dbReference type="Gene3D" id="3.30.930.10">
    <property type="entry name" value="Bira Bifunctional Protein, Domain 2"/>
    <property type="match status" value="1"/>
</dbReference>
<dbReference type="EC" id="6.1.1.3" evidence="13"/>
<evidence type="ECO:0000256" key="13">
    <source>
        <dbReference type="HAMAP-Rule" id="MF_00184"/>
    </source>
</evidence>
<evidence type="ECO:0000259" key="14">
    <source>
        <dbReference type="PROSITE" id="PS50862"/>
    </source>
</evidence>
<feature type="domain" description="Aminoacyl-transfer RNA synthetases class-II family profile" evidence="14">
    <location>
        <begin position="278"/>
        <end position="547"/>
    </location>
</feature>
<evidence type="ECO:0000256" key="1">
    <source>
        <dbReference type="ARBA" id="ARBA00008226"/>
    </source>
</evidence>
<keyword evidence="6 13" id="KW-0547">Nucleotide-binding</keyword>
<evidence type="ECO:0000256" key="7">
    <source>
        <dbReference type="ARBA" id="ARBA00022833"/>
    </source>
</evidence>
<comment type="caution">
    <text evidence="13">Lacks conserved residue(s) required for the propagation of feature annotation.</text>
</comment>
<dbReference type="InterPro" id="IPR036621">
    <property type="entry name" value="Anticodon-bd_dom_sf"/>
</dbReference>
<dbReference type="PANTHER" id="PTHR11451:SF56">
    <property type="entry name" value="THREONINE--TRNA LIGASE 1"/>
    <property type="match status" value="1"/>
</dbReference>
<dbReference type="Pfam" id="PF00587">
    <property type="entry name" value="tRNA-synt_2b"/>
    <property type="match status" value="1"/>
</dbReference>
<feature type="binding site" evidence="13">
    <location>
        <position position="341"/>
    </location>
    <ligand>
        <name>Zn(2+)</name>
        <dbReference type="ChEBI" id="CHEBI:29105"/>
        <note>catalytic</note>
    </ligand>
</feature>
<dbReference type="PROSITE" id="PS50862">
    <property type="entry name" value="AA_TRNA_LIGASE_II"/>
    <property type="match status" value="1"/>
</dbReference>
<dbReference type="SUPFAM" id="SSF55681">
    <property type="entry name" value="Class II aaRS and biotin synthetases"/>
    <property type="match status" value="1"/>
</dbReference>
<accession>A0A6N4A8I4</accession>
<keyword evidence="5 13" id="KW-0479">Metal-binding</keyword>
<dbReference type="InterPro" id="IPR045864">
    <property type="entry name" value="aa-tRNA-synth_II/BPL/LPL"/>
</dbReference>
<evidence type="ECO:0000256" key="11">
    <source>
        <dbReference type="ARBA" id="ARBA00023146"/>
    </source>
</evidence>
<dbReference type="GO" id="GO:0005524">
    <property type="term" value="F:ATP binding"/>
    <property type="evidence" value="ECO:0007669"/>
    <property type="project" value="UniProtKB-UniRule"/>
</dbReference>
<evidence type="ECO:0000256" key="12">
    <source>
        <dbReference type="ARBA" id="ARBA00049515"/>
    </source>
</evidence>
<dbReference type="Proteomes" id="UP000294726">
    <property type="component" value="Chromosome"/>
</dbReference>
<dbReference type="SUPFAM" id="SSF81271">
    <property type="entry name" value="TGS-like"/>
    <property type="match status" value="1"/>
</dbReference>
<keyword evidence="4 13" id="KW-0436">Ligase</keyword>
<evidence type="ECO:0000313" key="19">
    <source>
        <dbReference type="Proteomes" id="UP000294726"/>
    </source>
</evidence>
<comment type="subcellular location">
    <subcellularLocation>
        <location evidence="13">Cytoplasm</location>
    </subcellularLocation>
</comment>
<dbReference type="Gene3D" id="3.30.54.20">
    <property type="match status" value="1"/>
</dbReference>
<dbReference type="PROSITE" id="PS51880">
    <property type="entry name" value="TGS"/>
    <property type="match status" value="1"/>
</dbReference>
<comment type="subunit">
    <text evidence="13">Homodimer.</text>
</comment>
<feature type="domain" description="TGS" evidence="15">
    <location>
        <begin position="3"/>
        <end position="64"/>
    </location>
</feature>
<dbReference type="GO" id="GO:0006435">
    <property type="term" value="P:threonyl-tRNA aminoacylation"/>
    <property type="evidence" value="ECO:0007669"/>
    <property type="project" value="UniProtKB-UniRule"/>
</dbReference>
<dbReference type="InterPro" id="IPR006195">
    <property type="entry name" value="aa-tRNA-synth_II"/>
</dbReference>
<comment type="catalytic activity">
    <reaction evidence="12 13">
        <text>tRNA(Thr) + L-threonine + ATP = L-threonyl-tRNA(Thr) + AMP + diphosphate + H(+)</text>
        <dbReference type="Rhea" id="RHEA:24624"/>
        <dbReference type="Rhea" id="RHEA-COMP:9670"/>
        <dbReference type="Rhea" id="RHEA-COMP:9704"/>
        <dbReference type="ChEBI" id="CHEBI:15378"/>
        <dbReference type="ChEBI" id="CHEBI:30616"/>
        <dbReference type="ChEBI" id="CHEBI:33019"/>
        <dbReference type="ChEBI" id="CHEBI:57926"/>
        <dbReference type="ChEBI" id="CHEBI:78442"/>
        <dbReference type="ChEBI" id="CHEBI:78534"/>
        <dbReference type="ChEBI" id="CHEBI:456215"/>
        <dbReference type="EC" id="6.1.1.3"/>
    </reaction>
</comment>
<reference evidence="17 19" key="2">
    <citation type="submission" date="2018-08" db="EMBL/GenBank/DDBJ databases">
        <authorList>
            <person name="Lorentzen P. G. S. M."/>
        </authorList>
    </citation>
    <scope>NUCLEOTIDE SEQUENCE [LARGE SCALE GENOMIC DNA]</scope>
    <source>
        <strain evidence="17 19">CRBO_1381</strain>
    </source>
</reference>
<dbReference type="CDD" id="cd00771">
    <property type="entry name" value="ThrRS_core"/>
    <property type="match status" value="1"/>
</dbReference>
<dbReference type="InterPro" id="IPR004095">
    <property type="entry name" value="TGS"/>
</dbReference>
<evidence type="ECO:0000256" key="5">
    <source>
        <dbReference type="ARBA" id="ARBA00022723"/>
    </source>
</evidence>
<dbReference type="PRINTS" id="PR01047">
    <property type="entry name" value="TRNASYNTHTHR"/>
</dbReference>
<dbReference type="PANTHER" id="PTHR11451">
    <property type="entry name" value="THREONINE-TRNA LIGASE"/>
    <property type="match status" value="1"/>
</dbReference>
<dbReference type="InterPro" id="IPR002320">
    <property type="entry name" value="Thr-tRNA-ligase_IIa"/>
</dbReference>
<name>A0A6N4A8I4_OENOE</name>
<evidence type="ECO:0000313" key="16">
    <source>
        <dbReference type="EMBL" id="OIM21804.1"/>
    </source>
</evidence>
<dbReference type="Gene3D" id="3.30.980.10">
    <property type="entry name" value="Threonyl-trna Synthetase, Chain A, domain 2"/>
    <property type="match status" value="1"/>
</dbReference>
<dbReference type="Pfam" id="PF03129">
    <property type="entry name" value="HGTP_anticodon"/>
    <property type="match status" value="1"/>
</dbReference>
<evidence type="ECO:0000256" key="9">
    <source>
        <dbReference type="ARBA" id="ARBA00022884"/>
    </source>
</evidence>
<evidence type="ECO:0000256" key="10">
    <source>
        <dbReference type="ARBA" id="ARBA00022917"/>
    </source>
</evidence>
<keyword evidence="10 13" id="KW-0648">Protein biosynthesis</keyword>
<dbReference type="InterPro" id="IPR018163">
    <property type="entry name" value="Thr/Ala-tRNA-synth_IIc_edit"/>
</dbReference>
<keyword evidence="7 13" id="KW-0862">Zinc</keyword>
<dbReference type="EMBL" id="MLOK01000025">
    <property type="protein sequence ID" value="OIM21804.1"/>
    <property type="molecule type" value="Genomic_DNA"/>
</dbReference>
<keyword evidence="11 13" id="KW-0030">Aminoacyl-tRNA synthetase</keyword>
<dbReference type="Pfam" id="PF02824">
    <property type="entry name" value="TGS"/>
    <property type="match status" value="1"/>
</dbReference>
<dbReference type="Gene3D" id="3.40.50.800">
    <property type="entry name" value="Anticodon-binding domain"/>
    <property type="match status" value="1"/>
</dbReference>
<dbReference type="GO" id="GO:0005737">
    <property type="term" value="C:cytoplasm"/>
    <property type="evidence" value="ECO:0007669"/>
    <property type="project" value="UniProtKB-SubCell"/>
</dbReference>
<feature type="binding site" evidence="13">
    <location>
        <position position="524"/>
    </location>
    <ligand>
        <name>Zn(2+)</name>
        <dbReference type="ChEBI" id="CHEBI:29105"/>
        <note>catalytic</note>
    </ligand>
</feature>
<organism evidence="16 18">
    <name type="scientific">Oenococcus oeni</name>
    <name type="common">Leuconostoc oenos</name>
    <dbReference type="NCBI Taxonomy" id="1247"/>
    <lineage>
        <taxon>Bacteria</taxon>
        <taxon>Bacillati</taxon>
        <taxon>Bacillota</taxon>
        <taxon>Bacilli</taxon>
        <taxon>Lactobacillales</taxon>
        <taxon>Lactobacillaceae</taxon>
        <taxon>Oenococcus</taxon>
    </lineage>
</organism>
<evidence type="ECO:0000256" key="8">
    <source>
        <dbReference type="ARBA" id="ARBA00022840"/>
    </source>
</evidence>
<dbReference type="InterPro" id="IPR033728">
    <property type="entry name" value="ThrRS_core"/>
</dbReference>
<dbReference type="InterPro" id="IPR012947">
    <property type="entry name" value="tRNA_SAD"/>
</dbReference>
<evidence type="ECO:0000256" key="6">
    <source>
        <dbReference type="ARBA" id="ARBA00022741"/>
    </source>
</evidence>
<dbReference type="SUPFAM" id="SSF52954">
    <property type="entry name" value="Class II aaRS ABD-related"/>
    <property type="match status" value="1"/>
</dbReference>
<dbReference type="Gene3D" id="3.10.20.30">
    <property type="match status" value="1"/>
</dbReference>
<dbReference type="GO" id="GO:0046872">
    <property type="term" value="F:metal ion binding"/>
    <property type="evidence" value="ECO:0007669"/>
    <property type="project" value="UniProtKB-KW"/>
</dbReference>
<evidence type="ECO:0000313" key="17">
    <source>
        <dbReference type="EMBL" id="VDB97418.1"/>
    </source>
</evidence>
<dbReference type="AlphaFoldDB" id="A0A6N4A8I4"/>
<dbReference type="InterPro" id="IPR012675">
    <property type="entry name" value="Beta-grasp_dom_sf"/>
</dbReference>
<dbReference type="FunFam" id="3.40.50.800:FF:000001">
    <property type="entry name" value="Threonine--tRNA ligase"/>
    <property type="match status" value="1"/>
</dbReference>
<evidence type="ECO:0000256" key="3">
    <source>
        <dbReference type="ARBA" id="ARBA00022555"/>
    </source>
</evidence>
<evidence type="ECO:0000256" key="4">
    <source>
        <dbReference type="ARBA" id="ARBA00022598"/>
    </source>
</evidence>
<dbReference type="NCBIfam" id="TIGR00418">
    <property type="entry name" value="thrS"/>
    <property type="match status" value="1"/>
</dbReference>
<dbReference type="CDD" id="cd01667">
    <property type="entry name" value="TGS_ThrRS"/>
    <property type="match status" value="1"/>
</dbReference>
<proteinExistence type="inferred from homology"/>
<dbReference type="InterPro" id="IPR004154">
    <property type="entry name" value="Anticodon-bd"/>
</dbReference>
<feature type="binding site" evidence="13">
    <location>
        <position position="392"/>
    </location>
    <ligand>
        <name>Zn(2+)</name>
        <dbReference type="ChEBI" id="CHEBI:29105"/>
        <note>catalytic</note>
    </ligand>
</feature>
<dbReference type="GO" id="GO:0004829">
    <property type="term" value="F:threonine-tRNA ligase activity"/>
    <property type="evidence" value="ECO:0007669"/>
    <property type="project" value="UniProtKB-UniRule"/>
</dbReference>
<dbReference type="SMART" id="SM00863">
    <property type="entry name" value="tRNA_SAD"/>
    <property type="match status" value="1"/>
</dbReference>
<dbReference type="Pfam" id="PF07973">
    <property type="entry name" value="tRNA_SAD"/>
    <property type="match status" value="1"/>
</dbReference>
<dbReference type="InterPro" id="IPR002314">
    <property type="entry name" value="aa-tRNA-synt_IIb"/>
</dbReference>
<dbReference type="InterPro" id="IPR012676">
    <property type="entry name" value="TGS-like"/>
</dbReference>
<evidence type="ECO:0000256" key="2">
    <source>
        <dbReference type="ARBA" id="ARBA00022490"/>
    </source>
</evidence>
<reference evidence="16 18" key="1">
    <citation type="journal article" date="2016" name="BMC Genomics">
        <title>Consensus pan-genome assembly of the specialised wine bacterium Oenococcus oeni.</title>
        <authorList>
            <person name="Sternes P.R."/>
            <person name="Borneman A.R."/>
        </authorList>
    </citation>
    <scope>NUCLEOTIDE SEQUENCE [LARGE SCALE GENOMIC DNA]</scope>
    <source>
        <strain evidence="16 18">AWRIB661</strain>
    </source>
</reference>
<dbReference type="SUPFAM" id="SSF55186">
    <property type="entry name" value="ThrRS/AlaRS common domain"/>
    <property type="match status" value="1"/>
</dbReference>
<comment type="cofactor">
    <cofactor evidence="13">
        <name>Zn(2+)</name>
        <dbReference type="ChEBI" id="CHEBI:29105"/>
    </cofactor>
    <text evidence="13">Binds 1 zinc ion per subunit.</text>
</comment>
<keyword evidence="9 13" id="KW-0694">RNA-binding</keyword>
<gene>
    <name evidence="13 17" type="primary">thrS</name>
    <name evidence="16" type="ORF">ATX59_02215</name>
    <name evidence="17" type="ORF">OENI_0422</name>
</gene>
<keyword evidence="2 13" id="KW-0963">Cytoplasm</keyword>
<dbReference type="RefSeq" id="WP_032817381.1">
    <property type="nucleotide sequence ID" value="NZ_LR031358.1"/>
</dbReference>
<dbReference type="GO" id="GO:0000049">
    <property type="term" value="F:tRNA binding"/>
    <property type="evidence" value="ECO:0007669"/>
    <property type="project" value="UniProtKB-KW"/>
</dbReference>
<evidence type="ECO:0000259" key="15">
    <source>
        <dbReference type="PROSITE" id="PS51880"/>
    </source>
</evidence>
<dbReference type="Proteomes" id="UP000181728">
    <property type="component" value="Unassembled WGS sequence"/>
</dbReference>
<keyword evidence="8 13" id="KW-0067">ATP-binding</keyword>
<sequence>MADLIKITMPDGTEKEVEQNTKPIEIAESISPSLAKKSVVAKIDDHFVGMNEGIRFSGKFRLVTKGEDEALKVLRHSTTHLLAQALRRLHPKIHFGVGVAIANGFYYDTDDSDESEKQVAADEFPKIEAEMKKLVQANIPIQHQIVSRKEALKIFAEDPYKIALINDFPADQEITIVKQGDYTDLDRGGLVPSTGWIKHFALTSVAGAYWRGMSDNQMMQRIYGLSEWNPENLEAQKKALEERKERDHRTIGKQMELFFTNPEIGAGLPVWLPNGAAIRRTIEDYLVEKERQNGYMNVYTPVVSNLDLYKRSGHWDHYRDDMFPAMTADDGEQLELRPMNCPSHIEIFEHEPRSYRDLPYRIAEFGQMHRWEKSGALTGLSRVREMTLNDGHTVVAPEQVEPEFKGILQLIRDVYHDFGFTDQDYRFRLSYRDPKNTKKYYDDDAMWEHAQAALKRAMDDMGLDYFEAEGEAAFYGPKLDIQFKTALGNEETMSTIQLDFLLPERFDMKYTGEDGKDHRPVLIHRGVVGTMERFVAFLIEKYKGQFPTWLAPVQAVVIPVNYGAHGDYARNIYIKLMKDGRRIKLDNRDEKLGYLIRDAQVNLKTPYILVVGDQELRDNSVTVRFRGSDQTKEMKIDEFEEMINDDVANYSKGSEKVREMLNK</sequence>
<dbReference type="HAMAP" id="MF_00184">
    <property type="entry name" value="Thr_tRNA_synth"/>
    <property type="match status" value="1"/>
</dbReference>
<evidence type="ECO:0000313" key="18">
    <source>
        <dbReference type="Proteomes" id="UP000181728"/>
    </source>
</evidence>
<dbReference type="EMBL" id="LR031358">
    <property type="protein sequence ID" value="VDB97418.1"/>
    <property type="molecule type" value="Genomic_DNA"/>
</dbReference>
<protein>
    <recommendedName>
        <fullName evidence="13">Threonine--tRNA ligase</fullName>
        <ecNumber evidence="13">6.1.1.3</ecNumber>
    </recommendedName>
    <alternativeName>
        <fullName evidence="13">Threonyl-tRNA synthetase</fullName>
        <shortName evidence="13">ThrRS</shortName>
    </alternativeName>
</protein>
<dbReference type="CDD" id="cd00860">
    <property type="entry name" value="ThrRS_anticodon"/>
    <property type="match status" value="1"/>
</dbReference>
<dbReference type="GO" id="GO:0016740">
    <property type="term" value="F:transferase activity"/>
    <property type="evidence" value="ECO:0007669"/>
    <property type="project" value="UniProtKB-ARBA"/>
</dbReference>
<dbReference type="FunFam" id="3.30.930.10:FF:000002">
    <property type="entry name" value="Threonine--tRNA ligase"/>
    <property type="match status" value="1"/>
</dbReference>
<dbReference type="InterPro" id="IPR047246">
    <property type="entry name" value="ThrRS_anticodon"/>
</dbReference>
<comment type="similarity">
    <text evidence="1 13">Belongs to the class-II aminoacyl-tRNA synthetase family.</text>
</comment>
<dbReference type="GO" id="GO:0140096">
    <property type="term" value="F:catalytic activity, acting on a protein"/>
    <property type="evidence" value="ECO:0007669"/>
    <property type="project" value="UniProtKB-ARBA"/>
</dbReference>